<accession>A0A1F7V719</accession>
<dbReference type="PANTHER" id="PTHR38011">
    <property type="entry name" value="DIHYDROFOLATE REDUCTASE FAMILY PROTEIN (AFU_ORTHOLOGUE AFUA_8G06820)"/>
    <property type="match status" value="1"/>
</dbReference>
<feature type="domain" description="Bacterial bifunctional deaminase-reductase C-terminal" evidence="1">
    <location>
        <begin position="1"/>
        <end position="157"/>
    </location>
</feature>
<dbReference type="InterPro" id="IPR050765">
    <property type="entry name" value="Riboflavin_Biosynth_HTPR"/>
</dbReference>
<gene>
    <name evidence="2" type="ORF">A3I41_01265</name>
</gene>
<sequence>MSANGFIARPDGEEDFISNAHWADYVRLCHQYGNVIMGRKTYEAIQAWNDTIGFQDIAGVTKIILSNDVNMEVGPEFVVLPSPEEAMHFLAESGFEHAFVCGGSMVNTAFLKAGFINELILNIEPVLVGEGKRVFAEADFFETLTFISKTERENGIVTLTFTTNAKPYEHAHHHHE</sequence>
<dbReference type="AlphaFoldDB" id="A0A1F7V719"/>
<dbReference type="Proteomes" id="UP000176593">
    <property type="component" value="Unassembled WGS sequence"/>
</dbReference>
<organism evidence="2 3">
    <name type="scientific">Candidatus Uhrbacteria bacterium RIFCSPLOWO2_02_FULL_48_18</name>
    <dbReference type="NCBI Taxonomy" id="1802408"/>
    <lineage>
        <taxon>Bacteria</taxon>
        <taxon>Candidatus Uhriibacteriota</taxon>
    </lineage>
</organism>
<dbReference type="PANTHER" id="PTHR38011:SF11">
    <property type="entry name" value="2,5-DIAMINO-6-RIBOSYLAMINO-4(3H)-PYRIMIDINONE 5'-PHOSPHATE REDUCTASE"/>
    <property type="match status" value="1"/>
</dbReference>
<dbReference type="Pfam" id="PF01872">
    <property type="entry name" value="RibD_C"/>
    <property type="match status" value="1"/>
</dbReference>
<evidence type="ECO:0000313" key="2">
    <source>
        <dbReference type="EMBL" id="OGL86185.1"/>
    </source>
</evidence>
<dbReference type="SUPFAM" id="SSF53597">
    <property type="entry name" value="Dihydrofolate reductase-like"/>
    <property type="match status" value="1"/>
</dbReference>
<dbReference type="GO" id="GO:0008703">
    <property type="term" value="F:5-amino-6-(5-phosphoribosylamino)uracil reductase activity"/>
    <property type="evidence" value="ECO:0007669"/>
    <property type="project" value="InterPro"/>
</dbReference>
<name>A0A1F7V719_9BACT</name>
<reference evidence="2 3" key="1">
    <citation type="journal article" date="2016" name="Nat. Commun.">
        <title>Thousands of microbial genomes shed light on interconnected biogeochemical processes in an aquifer system.</title>
        <authorList>
            <person name="Anantharaman K."/>
            <person name="Brown C.T."/>
            <person name="Hug L.A."/>
            <person name="Sharon I."/>
            <person name="Castelle C.J."/>
            <person name="Probst A.J."/>
            <person name="Thomas B.C."/>
            <person name="Singh A."/>
            <person name="Wilkins M.J."/>
            <person name="Karaoz U."/>
            <person name="Brodie E.L."/>
            <person name="Williams K.H."/>
            <person name="Hubbard S.S."/>
            <person name="Banfield J.F."/>
        </authorList>
    </citation>
    <scope>NUCLEOTIDE SEQUENCE [LARGE SCALE GENOMIC DNA]</scope>
</reference>
<dbReference type="InterPro" id="IPR024072">
    <property type="entry name" value="DHFR-like_dom_sf"/>
</dbReference>
<evidence type="ECO:0000313" key="3">
    <source>
        <dbReference type="Proteomes" id="UP000176593"/>
    </source>
</evidence>
<evidence type="ECO:0000259" key="1">
    <source>
        <dbReference type="Pfam" id="PF01872"/>
    </source>
</evidence>
<dbReference type="Gene3D" id="3.40.430.10">
    <property type="entry name" value="Dihydrofolate Reductase, subunit A"/>
    <property type="match status" value="1"/>
</dbReference>
<proteinExistence type="predicted"/>
<protein>
    <recommendedName>
        <fullName evidence="1">Bacterial bifunctional deaminase-reductase C-terminal domain-containing protein</fullName>
    </recommendedName>
</protein>
<dbReference type="InterPro" id="IPR002734">
    <property type="entry name" value="RibDG_C"/>
</dbReference>
<dbReference type="GO" id="GO:0009231">
    <property type="term" value="P:riboflavin biosynthetic process"/>
    <property type="evidence" value="ECO:0007669"/>
    <property type="project" value="InterPro"/>
</dbReference>
<dbReference type="EMBL" id="MGEQ01000010">
    <property type="protein sequence ID" value="OGL86185.1"/>
    <property type="molecule type" value="Genomic_DNA"/>
</dbReference>
<comment type="caution">
    <text evidence="2">The sequence shown here is derived from an EMBL/GenBank/DDBJ whole genome shotgun (WGS) entry which is preliminary data.</text>
</comment>